<proteinExistence type="inferred from homology"/>
<dbReference type="GO" id="GO:0030145">
    <property type="term" value="F:manganese ion binding"/>
    <property type="evidence" value="ECO:0007669"/>
    <property type="project" value="InterPro"/>
</dbReference>
<organism evidence="7 8">
    <name type="scientific">Cladosporium halotolerans</name>
    <dbReference type="NCBI Taxonomy" id="1052096"/>
    <lineage>
        <taxon>Eukaryota</taxon>
        <taxon>Fungi</taxon>
        <taxon>Dikarya</taxon>
        <taxon>Ascomycota</taxon>
        <taxon>Pezizomycotina</taxon>
        <taxon>Dothideomycetes</taxon>
        <taxon>Dothideomycetidae</taxon>
        <taxon>Cladosporiales</taxon>
        <taxon>Cladosporiaceae</taxon>
        <taxon>Cladosporium</taxon>
    </lineage>
</organism>
<evidence type="ECO:0000313" key="7">
    <source>
        <dbReference type="EMBL" id="KAL1590739.1"/>
    </source>
</evidence>
<evidence type="ECO:0000256" key="1">
    <source>
        <dbReference type="ARBA" id="ARBA00004613"/>
    </source>
</evidence>
<dbReference type="CDD" id="cd02241">
    <property type="entry name" value="cupin_OxOx"/>
    <property type="match status" value="1"/>
</dbReference>
<dbReference type="Pfam" id="PF00190">
    <property type="entry name" value="Cupin_1"/>
    <property type="match status" value="1"/>
</dbReference>
<comment type="similarity">
    <text evidence="2">Belongs to the germin family.</text>
</comment>
<evidence type="ECO:0000256" key="5">
    <source>
        <dbReference type="ARBA" id="ARBA00023211"/>
    </source>
</evidence>
<dbReference type="InterPro" id="IPR006045">
    <property type="entry name" value="Cupin_1"/>
</dbReference>
<dbReference type="Gene3D" id="2.60.120.10">
    <property type="entry name" value="Jelly Rolls"/>
    <property type="match status" value="1"/>
</dbReference>
<keyword evidence="8" id="KW-1185">Reference proteome</keyword>
<dbReference type="SMART" id="SM00835">
    <property type="entry name" value="Cupin_1"/>
    <property type="match status" value="1"/>
</dbReference>
<keyword evidence="4" id="KW-0479">Metal-binding</keyword>
<dbReference type="InterPro" id="IPR014710">
    <property type="entry name" value="RmlC-like_jellyroll"/>
</dbReference>
<evidence type="ECO:0000256" key="2">
    <source>
        <dbReference type="ARBA" id="ARBA00007456"/>
    </source>
</evidence>
<sequence length="314" mass="33876">MDGRELISCGRKCDCSIRLSPTTTRTRWLNHEDVPADLYEPVLLYSSVLGPSSWVDHKHNQIPHHPSPAVHRNHTLTTMNPTTKLGLAASLLLALLAQHASAVDATSNPELISKLITSNSQLDRLALLGSNEDWFFDFTTQQPNYNFAPGGVVNMNAATFPAAKGNDMTLAMLNLGPCSMLPMHYHARAANFVVAVKGNTTTYMWAENGARLVTEDLGPGQATVFPRASVHMMVNTGCEDAQLVSALNSDDAGTTNLNQMFANGFPYELVNAALGQDVASDEVKGRIPPVGTGSNWGPESCLRRCGVVKPGAYE</sequence>
<dbReference type="EMBL" id="JAAQHG020000002">
    <property type="protein sequence ID" value="KAL1590739.1"/>
    <property type="molecule type" value="Genomic_DNA"/>
</dbReference>
<dbReference type="InterPro" id="IPR001929">
    <property type="entry name" value="Germin"/>
</dbReference>
<dbReference type="PANTHER" id="PTHR31238">
    <property type="entry name" value="GERMIN-LIKE PROTEIN SUBFAMILY 3 MEMBER 3"/>
    <property type="match status" value="1"/>
</dbReference>
<feature type="domain" description="Cupin type-1" evidence="6">
    <location>
        <begin position="136"/>
        <end position="284"/>
    </location>
</feature>
<dbReference type="AlphaFoldDB" id="A0AB34L0H4"/>
<comment type="subcellular location">
    <subcellularLocation>
        <location evidence="1">Secreted</location>
    </subcellularLocation>
</comment>
<reference evidence="7 8" key="1">
    <citation type="journal article" date="2020" name="Microbiol. Resour. Announc.">
        <title>Draft Genome Sequence of a Cladosporium Species Isolated from the Mesophotic Ascidian Didemnum maculosum.</title>
        <authorList>
            <person name="Gioti A."/>
            <person name="Siaperas R."/>
            <person name="Nikolaivits E."/>
            <person name="Le Goff G."/>
            <person name="Ouazzani J."/>
            <person name="Kotoulas G."/>
            <person name="Topakas E."/>
        </authorList>
    </citation>
    <scope>NUCLEOTIDE SEQUENCE [LARGE SCALE GENOMIC DNA]</scope>
    <source>
        <strain evidence="7 8">TM138-S3</strain>
    </source>
</reference>
<evidence type="ECO:0000256" key="4">
    <source>
        <dbReference type="ARBA" id="ARBA00022723"/>
    </source>
</evidence>
<dbReference type="SUPFAM" id="SSF51182">
    <property type="entry name" value="RmlC-like cupins"/>
    <property type="match status" value="1"/>
</dbReference>
<keyword evidence="5" id="KW-0464">Manganese</keyword>
<gene>
    <name evidence="7" type="ORF">WHR41_00520</name>
</gene>
<dbReference type="RefSeq" id="XP_069233844.1">
    <property type="nucleotide sequence ID" value="XM_069369126.1"/>
</dbReference>
<evidence type="ECO:0000313" key="8">
    <source>
        <dbReference type="Proteomes" id="UP000803884"/>
    </source>
</evidence>
<evidence type="ECO:0000256" key="3">
    <source>
        <dbReference type="ARBA" id="ARBA00022525"/>
    </source>
</evidence>
<dbReference type="GO" id="GO:0005576">
    <property type="term" value="C:extracellular region"/>
    <property type="evidence" value="ECO:0007669"/>
    <property type="project" value="UniProtKB-SubCell"/>
</dbReference>
<accession>A0AB34L0H4</accession>
<dbReference type="GeneID" id="96001964"/>
<dbReference type="InterPro" id="IPR011051">
    <property type="entry name" value="RmlC_Cupin_sf"/>
</dbReference>
<comment type="caution">
    <text evidence="7">The sequence shown here is derived from an EMBL/GenBank/DDBJ whole genome shotgun (WGS) entry which is preliminary data.</text>
</comment>
<keyword evidence="3" id="KW-0964">Secreted</keyword>
<name>A0AB34L0H4_9PEZI</name>
<dbReference type="Proteomes" id="UP000803884">
    <property type="component" value="Unassembled WGS sequence"/>
</dbReference>
<evidence type="ECO:0000259" key="6">
    <source>
        <dbReference type="SMART" id="SM00835"/>
    </source>
</evidence>
<protein>
    <recommendedName>
        <fullName evidence="6">Cupin type-1 domain-containing protein</fullName>
    </recommendedName>
</protein>